<feature type="transmembrane region" description="Helical" evidence="9">
    <location>
        <begin position="209"/>
        <end position="228"/>
    </location>
</feature>
<keyword evidence="3" id="KW-1003">Cell membrane</keyword>
<reference evidence="11 12" key="1">
    <citation type="submission" date="2024-04" db="EMBL/GenBank/DDBJ databases">
        <title>Human intestinal bacterial collection.</title>
        <authorList>
            <person name="Pauvert C."/>
            <person name="Hitch T.C.A."/>
            <person name="Clavel T."/>
        </authorList>
    </citation>
    <scope>NUCLEOTIDE SEQUENCE [LARGE SCALE GENOMIC DNA]</scope>
    <source>
        <strain evidence="11 12">CLA-KB-H42</strain>
    </source>
</reference>
<evidence type="ECO:0000256" key="3">
    <source>
        <dbReference type="ARBA" id="ARBA00022475"/>
    </source>
</evidence>
<keyword evidence="2" id="KW-0813">Transport</keyword>
<evidence type="ECO:0000256" key="6">
    <source>
        <dbReference type="ARBA" id="ARBA00022989"/>
    </source>
</evidence>
<keyword evidence="12" id="KW-1185">Reference proteome</keyword>
<gene>
    <name evidence="11" type="ORF">AAA083_03505</name>
</gene>
<name>A0ABV1JAD8_9ACTN</name>
<evidence type="ECO:0000256" key="8">
    <source>
        <dbReference type="SAM" id="MobiDB-lite"/>
    </source>
</evidence>
<feature type="transmembrane region" description="Helical" evidence="9">
    <location>
        <begin position="139"/>
        <end position="156"/>
    </location>
</feature>
<evidence type="ECO:0000313" key="12">
    <source>
        <dbReference type="Proteomes" id="UP001487305"/>
    </source>
</evidence>
<keyword evidence="4 11" id="KW-0762">Sugar transport</keyword>
<evidence type="ECO:0000256" key="7">
    <source>
        <dbReference type="ARBA" id="ARBA00023136"/>
    </source>
</evidence>
<evidence type="ECO:0000313" key="11">
    <source>
        <dbReference type="EMBL" id="MEQ3362041.1"/>
    </source>
</evidence>
<dbReference type="Proteomes" id="UP001487305">
    <property type="component" value="Unassembled WGS sequence"/>
</dbReference>
<feature type="transmembrane region" description="Helical" evidence="9">
    <location>
        <begin position="322"/>
        <end position="341"/>
    </location>
</feature>
<dbReference type="RefSeq" id="WP_431978836.1">
    <property type="nucleotide sequence ID" value="NZ_JBBNOP010000002.1"/>
</dbReference>
<proteinExistence type="predicted"/>
<evidence type="ECO:0000256" key="5">
    <source>
        <dbReference type="ARBA" id="ARBA00022692"/>
    </source>
</evidence>
<evidence type="ECO:0000256" key="1">
    <source>
        <dbReference type="ARBA" id="ARBA00004651"/>
    </source>
</evidence>
<dbReference type="InterPro" id="IPR003352">
    <property type="entry name" value="PTS_EIIC"/>
</dbReference>
<keyword evidence="5 9" id="KW-0812">Transmembrane</keyword>
<dbReference type="Pfam" id="PF13303">
    <property type="entry name" value="PTS_EIIC_2"/>
    <property type="match status" value="1"/>
</dbReference>
<comment type="caution">
    <text evidence="11">The sequence shown here is derived from an EMBL/GenBank/DDBJ whole genome shotgun (WGS) entry which is preliminary data.</text>
</comment>
<comment type="subcellular location">
    <subcellularLocation>
        <location evidence="1">Cell membrane</location>
        <topology evidence="1">Multi-pass membrane protein</topology>
    </subcellularLocation>
</comment>
<keyword evidence="6 9" id="KW-1133">Transmembrane helix</keyword>
<organism evidence="11 12">
    <name type="scientific">Raoultibacter massiliensis</name>
    <dbReference type="NCBI Taxonomy" id="1852371"/>
    <lineage>
        <taxon>Bacteria</taxon>
        <taxon>Bacillati</taxon>
        <taxon>Actinomycetota</taxon>
        <taxon>Coriobacteriia</taxon>
        <taxon>Eggerthellales</taxon>
        <taxon>Eggerthellaceae</taxon>
        <taxon>Raoultibacter</taxon>
    </lineage>
</organism>
<feature type="region of interest" description="Disordered" evidence="8">
    <location>
        <begin position="22"/>
        <end position="43"/>
    </location>
</feature>
<feature type="transmembrane region" description="Helical" evidence="9">
    <location>
        <begin position="235"/>
        <end position="258"/>
    </location>
</feature>
<evidence type="ECO:0000256" key="2">
    <source>
        <dbReference type="ARBA" id="ARBA00022448"/>
    </source>
</evidence>
<feature type="domain" description="Phosphotransferase system EIIC" evidence="10">
    <location>
        <begin position="65"/>
        <end position="393"/>
    </location>
</feature>
<evidence type="ECO:0000256" key="4">
    <source>
        <dbReference type="ARBA" id="ARBA00022597"/>
    </source>
</evidence>
<accession>A0ABV1JAD8</accession>
<keyword evidence="7 9" id="KW-0472">Membrane</keyword>
<feature type="transmembrane region" description="Helical" evidence="9">
    <location>
        <begin position="168"/>
        <end position="189"/>
    </location>
</feature>
<evidence type="ECO:0000256" key="9">
    <source>
        <dbReference type="SAM" id="Phobius"/>
    </source>
</evidence>
<dbReference type="EMBL" id="JBBNOP010000002">
    <property type="protein sequence ID" value="MEQ3362041.1"/>
    <property type="molecule type" value="Genomic_DNA"/>
</dbReference>
<evidence type="ECO:0000259" key="10">
    <source>
        <dbReference type="Pfam" id="PF13303"/>
    </source>
</evidence>
<sequence>MSISTTMRALRGGVAAIGKPIRMADGETMEDEPDKQGPKRIGKGRVGSFLERKNIEISPKRYGVDALSAMAQGLFASLLIGTILATIGEQAGVESLVTIGGFAKAATGFAMAVSIGFALQCPPLVLFSLAAVGGAANDLGGAGGPLAVLIVCIFAAEAGKAVSGETKIDILVTPIATICIGVGLSLWWAPAIGAAASAVGGAIMWATDLQPFLMGLIVSVLVGVALTLPISSAAICAALGLTGLAGGAAVAGCCAQMVGFAVMSFRENGIGGLVAQGIGTSMLQMGNIVKNPRIWIPPTVAAAITGPLATCVFGLQMNGPAVASGMGTCGLVGQIGVYTGWVGDVATGLKPAITAFDWLGLLLVCFILPAVLTWAIGLLLRRWGWIKQGDLKLDL</sequence>
<feature type="transmembrane region" description="Helical" evidence="9">
    <location>
        <begin position="294"/>
        <end position="315"/>
    </location>
</feature>
<protein>
    <submittedName>
        <fullName evidence="11">PTS sugar transporter subunit IIC</fullName>
    </submittedName>
</protein>
<feature type="transmembrane region" description="Helical" evidence="9">
    <location>
        <begin position="361"/>
        <end position="380"/>
    </location>
</feature>